<accession>A0A0A9DMV1</accession>
<dbReference type="EMBL" id="GBRH01209882">
    <property type="protein sequence ID" value="JAD88013.1"/>
    <property type="molecule type" value="Transcribed_RNA"/>
</dbReference>
<reference evidence="1" key="2">
    <citation type="journal article" date="2015" name="Data Brief">
        <title>Shoot transcriptome of the giant reed, Arundo donax.</title>
        <authorList>
            <person name="Barrero R.A."/>
            <person name="Guerrero F.D."/>
            <person name="Moolhuijzen P."/>
            <person name="Goolsby J.A."/>
            <person name="Tidwell J."/>
            <person name="Bellgard S.E."/>
            <person name="Bellgard M.I."/>
        </authorList>
    </citation>
    <scope>NUCLEOTIDE SEQUENCE</scope>
    <source>
        <tissue evidence="1">Shoot tissue taken approximately 20 cm above the soil surface</tissue>
    </source>
</reference>
<organism evidence="1">
    <name type="scientific">Arundo donax</name>
    <name type="common">Giant reed</name>
    <name type="synonym">Donax arundinaceus</name>
    <dbReference type="NCBI Taxonomy" id="35708"/>
    <lineage>
        <taxon>Eukaryota</taxon>
        <taxon>Viridiplantae</taxon>
        <taxon>Streptophyta</taxon>
        <taxon>Embryophyta</taxon>
        <taxon>Tracheophyta</taxon>
        <taxon>Spermatophyta</taxon>
        <taxon>Magnoliopsida</taxon>
        <taxon>Liliopsida</taxon>
        <taxon>Poales</taxon>
        <taxon>Poaceae</taxon>
        <taxon>PACMAD clade</taxon>
        <taxon>Arundinoideae</taxon>
        <taxon>Arundineae</taxon>
        <taxon>Arundo</taxon>
    </lineage>
</organism>
<dbReference type="AlphaFoldDB" id="A0A0A9DMV1"/>
<protein>
    <submittedName>
        <fullName evidence="1">Uncharacterized protein</fullName>
    </submittedName>
</protein>
<proteinExistence type="predicted"/>
<name>A0A0A9DMV1_ARUDO</name>
<sequence length="30" mass="3559">MKTAQNCPHWKSSSVFWRKMLSESIMTTRS</sequence>
<reference evidence="1" key="1">
    <citation type="submission" date="2014-09" db="EMBL/GenBank/DDBJ databases">
        <authorList>
            <person name="Magalhaes I.L.F."/>
            <person name="Oliveira U."/>
            <person name="Santos F.R."/>
            <person name="Vidigal T.H.D.A."/>
            <person name="Brescovit A.D."/>
            <person name="Santos A.J."/>
        </authorList>
    </citation>
    <scope>NUCLEOTIDE SEQUENCE</scope>
    <source>
        <tissue evidence="1">Shoot tissue taken approximately 20 cm above the soil surface</tissue>
    </source>
</reference>
<evidence type="ECO:0000313" key="1">
    <source>
        <dbReference type="EMBL" id="JAD88013.1"/>
    </source>
</evidence>